<dbReference type="GO" id="GO:0016747">
    <property type="term" value="F:acyltransferase activity, transferring groups other than amino-acyl groups"/>
    <property type="evidence" value="ECO:0007669"/>
    <property type="project" value="InterPro"/>
</dbReference>
<accession>M2R919</accession>
<dbReference type="Gene3D" id="3.40.630.30">
    <property type="match status" value="1"/>
</dbReference>
<dbReference type="AlphaFoldDB" id="M2R919"/>
<dbReference type="CDD" id="cd04301">
    <property type="entry name" value="NAT_SF"/>
    <property type="match status" value="1"/>
</dbReference>
<dbReference type="EMBL" id="KB445792">
    <property type="protein sequence ID" value="EMD40900.1"/>
    <property type="molecule type" value="Genomic_DNA"/>
</dbReference>
<reference evidence="2 3" key="1">
    <citation type="journal article" date="2012" name="Proc. Natl. Acad. Sci. U.S.A.">
        <title>Comparative genomics of Ceriporiopsis subvermispora and Phanerochaete chrysosporium provide insight into selective ligninolysis.</title>
        <authorList>
            <person name="Fernandez-Fueyo E."/>
            <person name="Ruiz-Duenas F.J."/>
            <person name="Ferreira P."/>
            <person name="Floudas D."/>
            <person name="Hibbett D.S."/>
            <person name="Canessa P."/>
            <person name="Larrondo L.F."/>
            <person name="James T.Y."/>
            <person name="Seelenfreund D."/>
            <person name="Lobos S."/>
            <person name="Polanco R."/>
            <person name="Tello M."/>
            <person name="Honda Y."/>
            <person name="Watanabe T."/>
            <person name="Watanabe T."/>
            <person name="Ryu J.S."/>
            <person name="Kubicek C.P."/>
            <person name="Schmoll M."/>
            <person name="Gaskell J."/>
            <person name="Hammel K.E."/>
            <person name="St John F.J."/>
            <person name="Vanden Wymelenberg A."/>
            <person name="Sabat G."/>
            <person name="Splinter BonDurant S."/>
            <person name="Syed K."/>
            <person name="Yadav J.S."/>
            <person name="Doddapaneni H."/>
            <person name="Subramanian V."/>
            <person name="Lavin J.L."/>
            <person name="Oguiza J.A."/>
            <person name="Perez G."/>
            <person name="Pisabarro A.G."/>
            <person name="Ramirez L."/>
            <person name="Santoyo F."/>
            <person name="Master E."/>
            <person name="Coutinho P.M."/>
            <person name="Henrissat B."/>
            <person name="Lombard V."/>
            <person name="Magnuson J.K."/>
            <person name="Kuees U."/>
            <person name="Hori C."/>
            <person name="Igarashi K."/>
            <person name="Samejima M."/>
            <person name="Held B.W."/>
            <person name="Barry K.W."/>
            <person name="LaButti K.M."/>
            <person name="Lapidus A."/>
            <person name="Lindquist E.A."/>
            <person name="Lucas S.M."/>
            <person name="Riley R."/>
            <person name="Salamov A.A."/>
            <person name="Hoffmeister D."/>
            <person name="Schwenk D."/>
            <person name="Hadar Y."/>
            <person name="Yarden O."/>
            <person name="de Vries R.P."/>
            <person name="Wiebenga A."/>
            <person name="Stenlid J."/>
            <person name="Eastwood D."/>
            <person name="Grigoriev I.V."/>
            <person name="Berka R.M."/>
            <person name="Blanchette R.A."/>
            <person name="Kersten P."/>
            <person name="Martinez A.T."/>
            <person name="Vicuna R."/>
            <person name="Cullen D."/>
        </authorList>
    </citation>
    <scope>NUCLEOTIDE SEQUENCE [LARGE SCALE GENOMIC DNA]</scope>
    <source>
        <strain evidence="2 3">B</strain>
    </source>
</reference>
<dbReference type="PANTHER" id="PTHR42791">
    <property type="entry name" value="GNAT FAMILY ACETYLTRANSFERASE"/>
    <property type="match status" value="1"/>
</dbReference>
<keyword evidence="3" id="KW-1185">Reference proteome</keyword>
<dbReference type="SUPFAM" id="SSF55729">
    <property type="entry name" value="Acyl-CoA N-acyltransferases (Nat)"/>
    <property type="match status" value="1"/>
</dbReference>
<dbReference type="InterPro" id="IPR052523">
    <property type="entry name" value="Trichothecene_AcTrans"/>
</dbReference>
<dbReference type="PANTHER" id="PTHR42791:SF1">
    <property type="entry name" value="N-ACETYLTRANSFERASE DOMAIN-CONTAINING PROTEIN"/>
    <property type="match status" value="1"/>
</dbReference>
<dbReference type="InterPro" id="IPR000182">
    <property type="entry name" value="GNAT_dom"/>
</dbReference>
<gene>
    <name evidence="2" type="ORF">CERSUDRAFT_111480</name>
</gene>
<dbReference type="HOGENOM" id="CLU_074876_1_0_1"/>
<dbReference type="Proteomes" id="UP000016930">
    <property type="component" value="Unassembled WGS sequence"/>
</dbReference>
<evidence type="ECO:0000313" key="2">
    <source>
        <dbReference type="EMBL" id="EMD40900.1"/>
    </source>
</evidence>
<organism evidence="2 3">
    <name type="scientific">Ceriporiopsis subvermispora (strain B)</name>
    <name type="common">White-rot fungus</name>
    <name type="synonym">Gelatoporia subvermispora</name>
    <dbReference type="NCBI Taxonomy" id="914234"/>
    <lineage>
        <taxon>Eukaryota</taxon>
        <taxon>Fungi</taxon>
        <taxon>Dikarya</taxon>
        <taxon>Basidiomycota</taxon>
        <taxon>Agaricomycotina</taxon>
        <taxon>Agaricomycetes</taxon>
        <taxon>Polyporales</taxon>
        <taxon>Gelatoporiaceae</taxon>
        <taxon>Gelatoporia</taxon>
    </lineage>
</organism>
<dbReference type="Pfam" id="PF00583">
    <property type="entry name" value="Acetyltransf_1"/>
    <property type="match status" value="1"/>
</dbReference>
<protein>
    <recommendedName>
        <fullName evidence="1">N-acetyltransferase domain-containing protein</fullName>
    </recommendedName>
</protein>
<sequence>MLDEKSKLIASQAELLKFRNIPRAIETHQDAFTDDPLRGYLRDTPDSKRSYWQKERRVIEDTVFLPIMIVKKQALTVGDGDSLAIYEPAPNTKRSGGCIDRIVTGVLRATGRAINKLCDSPCQNKRTQALLSELDALADQVLGDQRREMVYLSLLATAREKQGRGYGSTLVRAVTEIADEQGRSTWLVSSNIENTGFYESCGFEVVGEVAAGEDDPSWNKPPVIVRIMVRPPITLAQESV</sequence>
<proteinExistence type="predicted"/>
<feature type="domain" description="N-acetyltransferase" evidence="1">
    <location>
        <begin position="83"/>
        <end position="230"/>
    </location>
</feature>
<name>M2R919_CERS8</name>
<dbReference type="PROSITE" id="PS51186">
    <property type="entry name" value="GNAT"/>
    <property type="match status" value="1"/>
</dbReference>
<dbReference type="OrthoDB" id="2744543at2759"/>
<dbReference type="InterPro" id="IPR016181">
    <property type="entry name" value="Acyl_CoA_acyltransferase"/>
</dbReference>
<evidence type="ECO:0000259" key="1">
    <source>
        <dbReference type="PROSITE" id="PS51186"/>
    </source>
</evidence>
<dbReference type="STRING" id="914234.M2R919"/>
<evidence type="ECO:0000313" key="3">
    <source>
        <dbReference type="Proteomes" id="UP000016930"/>
    </source>
</evidence>